<keyword evidence="3 7" id="KW-0223">Dioxygenase</keyword>
<sequence>MIVPQLVIVPSLGTQEKYLQTKNTISSKSKKKSITVSKHYIRLVENNGSKRRSNKSLATIFFKSLDDFISTYMDLPLRPCIDPMHVLSGNFAPVDELPPTPCHVDEGSLPSALDGVYIRNGPNPQFIPHGPFHVFDGDGMLHSIRISNGEAVFCSRYVKTCKYMAEQKMGYPFIVSPFSSFNGTAAAIARFVLGVARKLAGHFDPMVNGFGTANTSLAMFGGMLFALCESDLPYQVRVTSDADIITVSRHDLYTNDPTLRMTAHPKIDSETGEVFAFRCDIVPPFLTFFRVDTSGRKGPDVPISSLERALVVHDFALSKNFIIFQDTQVGINLMDMMRGKSVMVFKPDKVPRLGILPRYAHDETELVWIDAPGFNMLHSINAWEEEFGKKVVILAPNLLSIEQGLEDTSLYHSVIEKLTIDVETKQVVRRSLCNENLEFGVINPAYAGKKNRYVYAGVAAQLPRVRGVMKLDVSRLTADGGDCTVASRLYGLGWYGGEACFVPREPDNPAAEEDDGFLVTYVHNEENEESWFIVMNAKSPTLDIVARVRLPGRVPYGFHGLFVREADRKLT</sequence>
<feature type="binding site" evidence="5">
    <location>
        <position position="313"/>
    </location>
    <ligand>
        <name>Fe cation</name>
        <dbReference type="ChEBI" id="CHEBI:24875"/>
        <note>catalytic</note>
    </ligand>
</feature>
<keyword evidence="4 5" id="KW-0408">Iron</keyword>
<comment type="cofactor">
    <cofactor evidence="5">
        <name>Fe(2+)</name>
        <dbReference type="ChEBI" id="CHEBI:29033"/>
    </cofactor>
    <text evidence="5">Binds 1 Fe(2+) ion per subunit.</text>
</comment>
<evidence type="ECO:0000313" key="7">
    <source>
        <dbReference type="RefSeq" id="XP_011082281.1"/>
    </source>
</evidence>
<feature type="binding site" evidence="5">
    <location>
        <position position="559"/>
    </location>
    <ligand>
        <name>Fe cation</name>
        <dbReference type="ChEBI" id="CHEBI:24875"/>
        <note>catalytic</note>
    </ligand>
</feature>
<feature type="binding site" evidence="5">
    <location>
        <position position="264"/>
    </location>
    <ligand>
        <name>Fe cation</name>
        <dbReference type="ChEBI" id="CHEBI:24875"/>
        <note>catalytic</note>
    </ligand>
</feature>
<protein>
    <submittedName>
        <fullName evidence="7">Probable carotenoid cleavage dioxygenase 4, chloroplastic</fullName>
    </submittedName>
</protein>
<dbReference type="InterPro" id="IPR004294">
    <property type="entry name" value="Carotenoid_Oase"/>
</dbReference>
<dbReference type="OrthoDB" id="1069523at2759"/>
<feature type="binding site" evidence="5">
    <location>
        <position position="378"/>
    </location>
    <ligand>
        <name>Fe cation</name>
        <dbReference type="ChEBI" id="CHEBI:24875"/>
        <note>catalytic</note>
    </ligand>
</feature>
<dbReference type="Pfam" id="PF03055">
    <property type="entry name" value="RPE65"/>
    <property type="match status" value="1"/>
</dbReference>
<proteinExistence type="inferred from homology"/>
<dbReference type="RefSeq" id="XP_011082281.1">
    <property type="nucleotide sequence ID" value="XM_011083979.1"/>
</dbReference>
<keyword evidence="2 5" id="KW-0479">Metal-binding</keyword>
<dbReference type="KEGG" id="sind:105165104"/>
<keyword evidence="3 7" id="KW-0560">Oxidoreductase</keyword>
<dbReference type="GeneID" id="105165104"/>
<evidence type="ECO:0000256" key="2">
    <source>
        <dbReference type="ARBA" id="ARBA00022723"/>
    </source>
</evidence>
<dbReference type="InParanoid" id="A0A6I9TEM2"/>
<gene>
    <name evidence="7" type="primary">LOC105165104</name>
</gene>
<dbReference type="Proteomes" id="UP000504604">
    <property type="component" value="Linkage group LG6"/>
</dbReference>
<dbReference type="GO" id="GO:0046872">
    <property type="term" value="F:metal ion binding"/>
    <property type="evidence" value="ECO:0007669"/>
    <property type="project" value="UniProtKB-KW"/>
</dbReference>
<dbReference type="GO" id="GO:0010436">
    <property type="term" value="F:carotenoid dioxygenase activity"/>
    <property type="evidence" value="ECO:0007669"/>
    <property type="project" value="TreeGrafter"/>
</dbReference>
<evidence type="ECO:0000256" key="3">
    <source>
        <dbReference type="ARBA" id="ARBA00022964"/>
    </source>
</evidence>
<comment type="similarity">
    <text evidence="1">Belongs to the carotenoid oxygenase family.</text>
</comment>
<evidence type="ECO:0000256" key="1">
    <source>
        <dbReference type="ARBA" id="ARBA00006787"/>
    </source>
</evidence>
<reference evidence="7" key="1">
    <citation type="submission" date="2025-08" db="UniProtKB">
        <authorList>
            <consortium name="RefSeq"/>
        </authorList>
    </citation>
    <scope>IDENTIFICATION</scope>
</reference>
<dbReference type="GO" id="GO:0009570">
    <property type="term" value="C:chloroplast stroma"/>
    <property type="evidence" value="ECO:0007669"/>
    <property type="project" value="TreeGrafter"/>
</dbReference>
<organism evidence="6 7">
    <name type="scientific">Sesamum indicum</name>
    <name type="common">Oriental sesame</name>
    <name type="synonym">Sesamum orientale</name>
    <dbReference type="NCBI Taxonomy" id="4182"/>
    <lineage>
        <taxon>Eukaryota</taxon>
        <taxon>Viridiplantae</taxon>
        <taxon>Streptophyta</taxon>
        <taxon>Embryophyta</taxon>
        <taxon>Tracheophyta</taxon>
        <taxon>Spermatophyta</taxon>
        <taxon>Magnoliopsida</taxon>
        <taxon>eudicotyledons</taxon>
        <taxon>Gunneridae</taxon>
        <taxon>Pentapetalae</taxon>
        <taxon>asterids</taxon>
        <taxon>lamiids</taxon>
        <taxon>Lamiales</taxon>
        <taxon>Pedaliaceae</taxon>
        <taxon>Sesamum</taxon>
    </lineage>
</organism>
<evidence type="ECO:0000256" key="5">
    <source>
        <dbReference type="PIRSR" id="PIRSR604294-1"/>
    </source>
</evidence>
<evidence type="ECO:0000256" key="4">
    <source>
        <dbReference type="ARBA" id="ARBA00023004"/>
    </source>
</evidence>
<dbReference type="AlphaFoldDB" id="A0A6I9TEM2"/>
<name>A0A6I9TEM2_SESIN</name>
<accession>A0A6I9TEM2</accession>
<evidence type="ECO:0000313" key="6">
    <source>
        <dbReference type="Proteomes" id="UP000504604"/>
    </source>
</evidence>
<dbReference type="PANTHER" id="PTHR10543:SF46">
    <property type="entry name" value="CAROTENOID CLEAVAGE DIOXYGENASE 4, CHLOROPLASTIC-RELATED"/>
    <property type="match status" value="1"/>
</dbReference>
<dbReference type="GO" id="GO:0016121">
    <property type="term" value="P:carotene catabolic process"/>
    <property type="evidence" value="ECO:0007669"/>
    <property type="project" value="TreeGrafter"/>
</dbReference>
<keyword evidence="6" id="KW-1185">Reference proteome</keyword>
<dbReference type="PANTHER" id="PTHR10543">
    <property type="entry name" value="BETA-CAROTENE DIOXYGENASE"/>
    <property type="match status" value="1"/>
</dbReference>